<keyword evidence="7" id="KW-0804">Transcription</keyword>
<keyword evidence="4" id="KW-0548">Nucleotidyltransferase</keyword>
<protein>
    <recommendedName>
        <fullName evidence="1">DNA-directed RNA polymerase</fullName>
        <ecNumber evidence="1">2.7.7.6</ecNumber>
    </recommendedName>
</protein>
<feature type="domain" description="RNA polymerase Rpb1" evidence="8">
    <location>
        <begin position="211"/>
        <end position="356"/>
    </location>
</feature>
<keyword evidence="2 9" id="KW-0240">DNA-directed RNA polymerase</keyword>
<dbReference type="SUPFAM" id="SSF64484">
    <property type="entry name" value="beta and beta-prime subunits of DNA dependent RNA-polymerase"/>
    <property type="match status" value="1"/>
</dbReference>
<dbReference type="InterPro" id="IPR044893">
    <property type="entry name" value="RNA_pol_Rpb1_clamp_domain"/>
</dbReference>
<evidence type="ECO:0000313" key="9">
    <source>
        <dbReference type="EMBL" id="TBT97570.1"/>
    </source>
</evidence>
<organism evidence="9 10">
    <name type="scientific">Hamiltosporidium magnivora</name>
    <dbReference type="NCBI Taxonomy" id="148818"/>
    <lineage>
        <taxon>Eukaryota</taxon>
        <taxon>Fungi</taxon>
        <taxon>Fungi incertae sedis</taxon>
        <taxon>Microsporidia</taxon>
        <taxon>Dubosqiidae</taxon>
        <taxon>Hamiltosporidium</taxon>
    </lineage>
</organism>
<dbReference type="GO" id="GO:0006351">
    <property type="term" value="P:DNA-templated transcription"/>
    <property type="evidence" value="ECO:0007669"/>
    <property type="project" value="InterPro"/>
</dbReference>
<reference evidence="9 10" key="1">
    <citation type="submission" date="2017-12" db="EMBL/GenBank/DDBJ databases">
        <authorList>
            <person name="Pombert J.-F."/>
            <person name="Haag K.L."/>
            <person name="Ebert D."/>
        </authorList>
    </citation>
    <scope>NUCLEOTIDE SEQUENCE [LARGE SCALE GENOMIC DNA]</scope>
    <source>
        <strain evidence="9">IL-BN-2</strain>
    </source>
</reference>
<dbReference type="GO" id="GO:0000428">
    <property type="term" value="C:DNA-directed RNA polymerase complex"/>
    <property type="evidence" value="ECO:0007669"/>
    <property type="project" value="UniProtKB-KW"/>
</dbReference>
<evidence type="ECO:0000259" key="8">
    <source>
        <dbReference type="Pfam" id="PF04997"/>
    </source>
</evidence>
<keyword evidence="5" id="KW-0479">Metal-binding</keyword>
<dbReference type="Pfam" id="PF04997">
    <property type="entry name" value="RNA_pol_Rpb1_1"/>
    <property type="match status" value="2"/>
</dbReference>
<evidence type="ECO:0000256" key="5">
    <source>
        <dbReference type="ARBA" id="ARBA00022723"/>
    </source>
</evidence>
<keyword evidence="3" id="KW-0808">Transferase</keyword>
<dbReference type="EC" id="2.7.7.6" evidence="1"/>
<dbReference type="InterPro" id="IPR015700">
    <property type="entry name" value="RPC1"/>
</dbReference>
<dbReference type="VEuPathDB" id="MicrosporidiaDB:CWI39_2866p0010"/>
<evidence type="ECO:0000313" key="10">
    <source>
        <dbReference type="Proteomes" id="UP000293045"/>
    </source>
</evidence>
<dbReference type="PANTHER" id="PTHR48446:SF1">
    <property type="entry name" value="DNA-DIRECTED RNA POLYMERASE SUBUNIT BETA' N-TERMINAL SECTION"/>
    <property type="match status" value="1"/>
</dbReference>
<dbReference type="Gene3D" id="4.10.860.120">
    <property type="entry name" value="RNA polymerase II, clamp domain"/>
    <property type="match status" value="1"/>
</dbReference>
<dbReference type="Proteomes" id="UP000293045">
    <property type="component" value="Unassembled WGS sequence"/>
</dbReference>
<evidence type="ECO:0000256" key="4">
    <source>
        <dbReference type="ARBA" id="ARBA00022695"/>
    </source>
</evidence>
<dbReference type="EMBL" id="PIXR01002866">
    <property type="protein sequence ID" value="TBT97570.1"/>
    <property type="molecule type" value="Genomic_DNA"/>
</dbReference>
<dbReference type="GO" id="GO:0003677">
    <property type="term" value="F:DNA binding"/>
    <property type="evidence" value="ECO:0007669"/>
    <property type="project" value="InterPro"/>
</dbReference>
<feature type="domain" description="RNA polymerase Rpb1" evidence="8">
    <location>
        <begin position="13"/>
        <end position="169"/>
    </location>
</feature>
<dbReference type="VEuPathDB" id="MicrosporidiaDB:CWI36_0939p0010"/>
<keyword evidence="6" id="KW-0862">Zinc</keyword>
<dbReference type="InterPro" id="IPR007080">
    <property type="entry name" value="RNA_pol_Rpb1_1"/>
</dbReference>
<gene>
    <name evidence="9" type="ORF">CWI39_2866p0010</name>
</gene>
<feature type="non-terminal residue" evidence="9">
    <location>
        <position position="356"/>
    </location>
</feature>
<proteinExistence type="predicted"/>
<evidence type="ECO:0000256" key="1">
    <source>
        <dbReference type="ARBA" id="ARBA00012418"/>
    </source>
</evidence>
<name>A0A4Q9KTN6_9MICR</name>
<dbReference type="AlphaFoldDB" id="A0A4Q9KTN6"/>
<comment type="caution">
    <text evidence="9">The sequence shown here is derived from an EMBL/GenBank/DDBJ whole genome shotgun (WGS) entry which is preliminary data.</text>
</comment>
<sequence>MKKTLSSYNTTSTKIKEIKFKIFSTDQINRLSVLKLTKKEMYDSTTKQPMPNGVLDTRLGISNKTGTCSTCNQSIKDCAGHFGSYELILPVFHIGFFKHTCHILQCICKNCGNILLSPLKKHFYTQKVQSLRNNIIFYKNILKKIMEECKKFHKCYICEYINGNIKKGTGFKLYHEKNVIFKDLEGNSSYVNNLLSTRDNSYGNNSYGNNSLENNKLSMSRNNSDKIVNNLLSMRDNSYGNNSYGNNSYGNNSYGNNSLENNILETNSLQKNKTLKTTNNSLKTTNTKENTKEKIKEELNPQTVLNLFKKIPLSDTNLLGISFPPKDLLIQTILIPPACIRPSVATETENGSNEDD</sequence>
<dbReference type="GO" id="GO:0046872">
    <property type="term" value="F:metal ion binding"/>
    <property type="evidence" value="ECO:0007669"/>
    <property type="project" value="UniProtKB-KW"/>
</dbReference>
<accession>A0A4Q9KTN6</accession>
<evidence type="ECO:0000256" key="2">
    <source>
        <dbReference type="ARBA" id="ARBA00022478"/>
    </source>
</evidence>
<evidence type="ECO:0000256" key="3">
    <source>
        <dbReference type="ARBA" id="ARBA00022679"/>
    </source>
</evidence>
<evidence type="ECO:0000256" key="6">
    <source>
        <dbReference type="ARBA" id="ARBA00022833"/>
    </source>
</evidence>
<dbReference type="GO" id="GO:0003899">
    <property type="term" value="F:DNA-directed RNA polymerase activity"/>
    <property type="evidence" value="ECO:0007669"/>
    <property type="project" value="UniProtKB-EC"/>
</dbReference>
<dbReference type="PANTHER" id="PTHR48446">
    <property type="entry name" value="DNA-DIRECTED RNA POLYMERASE SUBUNIT BETA' N-TERMINAL SECTION"/>
    <property type="match status" value="1"/>
</dbReference>
<evidence type="ECO:0000256" key="7">
    <source>
        <dbReference type="ARBA" id="ARBA00023163"/>
    </source>
</evidence>